<dbReference type="PANTHER" id="PTHR23028:SF131">
    <property type="entry name" value="BLR2367 PROTEIN"/>
    <property type="match status" value="1"/>
</dbReference>
<evidence type="ECO:0000313" key="4">
    <source>
        <dbReference type="Proteomes" id="UP000434209"/>
    </source>
</evidence>
<proteinExistence type="predicted"/>
<dbReference type="AlphaFoldDB" id="A0A7Z2J7T8"/>
<dbReference type="InterPro" id="IPR002656">
    <property type="entry name" value="Acyl_transf_3_dom"/>
</dbReference>
<name>A0A7Z2J7T8_9BURK</name>
<organism evidence="3 4">
    <name type="scientific">Paraburkholderia acidiphila</name>
    <dbReference type="NCBI Taxonomy" id="2571747"/>
    <lineage>
        <taxon>Bacteria</taxon>
        <taxon>Pseudomonadati</taxon>
        <taxon>Pseudomonadota</taxon>
        <taxon>Betaproteobacteria</taxon>
        <taxon>Burkholderiales</taxon>
        <taxon>Burkholderiaceae</taxon>
        <taxon>Paraburkholderia</taxon>
    </lineage>
</organism>
<dbReference type="GO" id="GO:0016747">
    <property type="term" value="F:acyltransferase activity, transferring groups other than amino-acyl groups"/>
    <property type="evidence" value="ECO:0007669"/>
    <property type="project" value="InterPro"/>
</dbReference>
<feature type="transmembrane region" description="Helical" evidence="1">
    <location>
        <begin position="187"/>
        <end position="206"/>
    </location>
</feature>
<keyword evidence="1" id="KW-0812">Transmembrane</keyword>
<dbReference type="GO" id="GO:0016020">
    <property type="term" value="C:membrane"/>
    <property type="evidence" value="ECO:0007669"/>
    <property type="project" value="TreeGrafter"/>
</dbReference>
<evidence type="ECO:0000259" key="2">
    <source>
        <dbReference type="Pfam" id="PF01757"/>
    </source>
</evidence>
<dbReference type="PANTHER" id="PTHR23028">
    <property type="entry name" value="ACETYLTRANSFERASE"/>
    <property type="match status" value="1"/>
</dbReference>
<feature type="transmembrane region" description="Helical" evidence="1">
    <location>
        <begin position="325"/>
        <end position="347"/>
    </location>
</feature>
<keyword evidence="3" id="KW-0012">Acyltransferase</keyword>
<dbReference type="GO" id="GO:0000271">
    <property type="term" value="P:polysaccharide biosynthetic process"/>
    <property type="evidence" value="ECO:0007669"/>
    <property type="project" value="TreeGrafter"/>
</dbReference>
<protein>
    <submittedName>
        <fullName evidence="3">Acyltransferase family protein</fullName>
    </submittedName>
</protein>
<dbReference type="KEGG" id="pacp:FAZ97_02915"/>
<feature type="transmembrane region" description="Helical" evidence="1">
    <location>
        <begin position="241"/>
        <end position="261"/>
    </location>
</feature>
<feature type="domain" description="Acyltransferase 3" evidence="2">
    <location>
        <begin position="12"/>
        <end position="342"/>
    </location>
</feature>
<evidence type="ECO:0000256" key="1">
    <source>
        <dbReference type="SAM" id="Phobius"/>
    </source>
</evidence>
<keyword evidence="1" id="KW-0472">Membrane</keyword>
<accession>A0A7Z2J7T8</accession>
<evidence type="ECO:0000313" key="3">
    <source>
        <dbReference type="EMBL" id="QGZ53948.1"/>
    </source>
</evidence>
<dbReference type="Pfam" id="PF01757">
    <property type="entry name" value="Acyl_transf_3"/>
    <property type="match status" value="1"/>
</dbReference>
<feature type="transmembrane region" description="Helical" evidence="1">
    <location>
        <begin position="56"/>
        <end position="78"/>
    </location>
</feature>
<dbReference type="Proteomes" id="UP000434209">
    <property type="component" value="Chromosome 1"/>
</dbReference>
<feature type="transmembrane region" description="Helical" evidence="1">
    <location>
        <begin position="212"/>
        <end position="229"/>
    </location>
</feature>
<keyword evidence="1" id="KW-1133">Transmembrane helix</keyword>
<gene>
    <name evidence="3" type="ORF">FAZ97_02915</name>
</gene>
<feature type="transmembrane region" description="Helical" evidence="1">
    <location>
        <begin position="162"/>
        <end position="180"/>
    </location>
</feature>
<feature type="transmembrane region" description="Helical" evidence="1">
    <location>
        <begin position="99"/>
        <end position="121"/>
    </location>
</feature>
<keyword evidence="4" id="KW-1185">Reference proteome</keyword>
<dbReference type="OrthoDB" id="9814807at2"/>
<dbReference type="RefSeq" id="WP_158757108.1">
    <property type="nucleotide sequence ID" value="NZ_CP046909.1"/>
</dbReference>
<reference evidence="3 4" key="1">
    <citation type="submission" date="2019-12" db="EMBL/GenBank/DDBJ databases">
        <title>Paraburkholderia acidiphila 7Q-K02 sp. nov and Paraburkholderia acidisoli DHF22 sp. nov., two strains isolated from forest soil.</title>
        <authorList>
            <person name="Gao Z."/>
            <person name="Qiu L."/>
        </authorList>
    </citation>
    <scope>NUCLEOTIDE SEQUENCE [LARGE SCALE GENOMIC DNA]</scope>
    <source>
        <strain evidence="3 4">7Q-K02</strain>
    </source>
</reference>
<sequence>MKSGDADSARNVEAMRGIAAMIVAYFHCRVIAWVGIREYIAGHHSLFSLDTVFAYLTIPFVWGSIGVPIFFVISGYCIHRGHAARLARNPLYRLDAGDFLLRRFIRIYPVLFCALLLTFALDSFSATFWPHNDRIGDIGLGAFAGNLLALQGIAAPTYGSNGALWTLSLEIQFYAIYPLLFAMRRRIGSNWTLAGLVALGAVSYFLLERRGVVVFTSYWASWYLGAWIAEREVQGERVRKSTVAVVAPLMLVLGCAAPIQYVQFQLWAIAFAPFLAWTLHARASRALVMRALEKVGEFSYSLYIVHIPIFVALVSWRSHSIKPVSIFWSMGFFLIALALAYVFHLLVERPAMAVLSKMSARRSAARASLPSQAPLPADGGG</sequence>
<dbReference type="InterPro" id="IPR050879">
    <property type="entry name" value="Acyltransferase_3"/>
</dbReference>
<dbReference type="EMBL" id="CP046909">
    <property type="protein sequence ID" value="QGZ53948.1"/>
    <property type="molecule type" value="Genomic_DNA"/>
</dbReference>
<feature type="transmembrane region" description="Helical" evidence="1">
    <location>
        <begin position="18"/>
        <end position="36"/>
    </location>
</feature>
<keyword evidence="3" id="KW-0808">Transferase</keyword>
<feature type="transmembrane region" description="Helical" evidence="1">
    <location>
        <begin position="267"/>
        <end position="288"/>
    </location>
</feature>
<feature type="transmembrane region" description="Helical" evidence="1">
    <location>
        <begin position="300"/>
        <end position="319"/>
    </location>
</feature>